<gene>
    <name evidence="2" type="ORF">FB391_0317</name>
</gene>
<evidence type="ECO:0000313" key="2">
    <source>
        <dbReference type="EMBL" id="TQM34030.1"/>
    </source>
</evidence>
<proteinExistence type="predicted"/>
<evidence type="ECO:0000313" key="3">
    <source>
        <dbReference type="Proteomes" id="UP000320235"/>
    </source>
</evidence>
<accession>A0A543FJH7</accession>
<evidence type="ECO:0000256" key="1">
    <source>
        <dbReference type="SAM" id="Phobius"/>
    </source>
</evidence>
<reference evidence="2 3" key="1">
    <citation type="submission" date="2019-06" db="EMBL/GenBank/DDBJ databases">
        <title>Sequencing the genomes of 1000 actinobacteria strains.</title>
        <authorList>
            <person name="Klenk H.-P."/>
        </authorList>
    </citation>
    <scope>NUCLEOTIDE SEQUENCE [LARGE SCALE GENOMIC DNA]</scope>
    <source>
        <strain evidence="2 3">DSM 105492</strain>
    </source>
</reference>
<organism evidence="2 3">
    <name type="scientific">Microbacterium kyungheense</name>
    <dbReference type="NCBI Taxonomy" id="1263636"/>
    <lineage>
        <taxon>Bacteria</taxon>
        <taxon>Bacillati</taxon>
        <taxon>Actinomycetota</taxon>
        <taxon>Actinomycetes</taxon>
        <taxon>Micrococcales</taxon>
        <taxon>Microbacteriaceae</taxon>
        <taxon>Microbacterium</taxon>
    </lineage>
</organism>
<feature type="transmembrane region" description="Helical" evidence="1">
    <location>
        <begin position="201"/>
        <end position="226"/>
    </location>
</feature>
<feature type="transmembrane region" description="Helical" evidence="1">
    <location>
        <begin position="111"/>
        <end position="131"/>
    </location>
</feature>
<dbReference type="AlphaFoldDB" id="A0A543FJH7"/>
<keyword evidence="1" id="KW-0472">Membrane</keyword>
<feature type="transmembrane region" description="Helical" evidence="1">
    <location>
        <begin position="143"/>
        <end position="163"/>
    </location>
</feature>
<protein>
    <submittedName>
        <fullName evidence="2">Uncharacterized protein</fullName>
    </submittedName>
</protein>
<dbReference type="Proteomes" id="UP000320235">
    <property type="component" value="Unassembled WGS sequence"/>
</dbReference>
<dbReference type="EMBL" id="VFPE01000001">
    <property type="protein sequence ID" value="TQM34030.1"/>
    <property type="molecule type" value="Genomic_DNA"/>
</dbReference>
<keyword evidence="1" id="KW-0812">Transmembrane</keyword>
<dbReference type="RefSeq" id="WP_141892553.1">
    <property type="nucleotide sequence ID" value="NZ_BAABLH010000020.1"/>
</dbReference>
<sequence length="293" mass="30186">MGATEEWNELVAATPDVAAAYAGIGTRGGDRRSRVRRRAAELDAGRLTIPAIAWELQSAAADGDARTRITAAYARYRNDVQVATQRTMAAAASAPSPASHGAETMGGRGHVAWFVILLIVALLAPAAILPARAGGGFVSDLDQVALLSGIVSLVMSIVGLVYVRRVSRPLVGAAVPIILAIWVLVGVVVACLRVADDPFLMQPSVIAGIVLMVVAAVLYGVAAFLLRGARRAPAAAPAPVDGTAAALADAVAGEDADAAMIRRAAYADGILTLMKRDELDADDAATLLRAYSA</sequence>
<comment type="caution">
    <text evidence="2">The sequence shown here is derived from an EMBL/GenBank/DDBJ whole genome shotgun (WGS) entry which is preliminary data.</text>
</comment>
<keyword evidence="3" id="KW-1185">Reference proteome</keyword>
<feature type="transmembrane region" description="Helical" evidence="1">
    <location>
        <begin position="170"/>
        <end position="195"/>
    </location>
</feature>
<keyword evidence="1" id="KW-1133">Transmembrane helix</keyword>
<name>A0A543FJH7_9MICO</name>